<keyword evidence="3" id="KW-1185">Reference proteome</keyword>
<dbReference type="InterPro" id="IPR051916">
    <property type="entry name" value="GPI-anchor_lipid_remodeler"/>
</dbReference>
<feature type="domain" description="Endonuclease/exonuclease/phosphatase" evidence="1">
    <location>
        <begin position="10"/>
        <end position="215"/>
    </location>
</feature>
<protein>
    <submittedName>
        <fullName evidence="2">Metal-dependent hydrolase, endonuclease/exonuclease/phosphatase family</fullName>
    </submittedName>
</protein>
<keyword evidence="2" id="KW-0378">Hydrolase</keyword>
<dbReference type="EMBL" id="FUWV01000001">
    <property type="protein sequence ID" value="SJZ34281.1"/>
    <property type="molecule type" value="Genomic_DNA"/>
</dbReference>
<dbReference type="RefSeq" id="WP_159454620.1">
    <property type="nucleotide sequence ID" value="NZ_FUWV01000001.1"/>
</dbReference>
<sequence length="224" mass="26481">MYQKKILKVMTYNIHSGKNLKGEYTFPQMIDFIKEYDPDILALQEINNNKKRGYQIIKLYNEIKKNYYFGPQVKISNGYYGIAIYSSFPICQTQHIQLPSLKEKRGLIQTTLKINDKNIDVFNTHLGLDPEERKQQFFIIEKCIKNTKNSFILMGDFNTDNPQLDFSLFYDISEWNNQNNIPTIIKYHKKIDYILISKNISTKFYKVLPILLSDHYPVIAQIEL</sequence>
<dbReference type="Gene3D" id="3.60.10.10">
    <property type="entry name" value="Endonuclease/exonuclease/phosphatase"/>
    <property type="match status" value="1"/>
</dbReference>
<dbReference type="OrthoDB" id="9793162at2"/>
<keyword evidence="2" id="KW-0255">Endonuclease</keyword>
<keyword evidence="2" id="KW-0540">Nuclease</keyword>
<organism evidence="2 3">
    <name type="scientific">Garciella nitratireducens DSM 15102</name>
    <dbReference type="NCBI Taxonomy" id="1121911"/>
    <lineage>
        <taxon>Bacteria</taxon>
        <taxon>Bacillati</taxon>
        <taxon>Bacillota</taxon>
        <taxon>Clostridia</taxon>
        <taxon>Eubacteriales</taxon>
        <taxon>Eubacteriaceae</taxon>
        <taxon>Garciella</taxon>
    </lineage>
</organism>
<dbReference type="PANTHER" id="PTHR14859:SF1">
    <property type="entry name" value="PGAP2-INTERACTING PROTEIN"/>
    <property type="match status" value="1"/>
</dbReference>
<dbReference type="InterPro" id="IPR036691">
    <property type="entry name" value="Endo/exonu/phosph_ase_sf"/>
</dbReference>
<accession>A0A1T4JVV4</accession>
<name>A0A1T4JVV4_9FIRM</name>
<dbReference type="GO" id="GO:0016020">
    <property type="term" value="C:membrane"/>
    <property type="evidence" value="ECO:0007669"/>
    <property type="project" value="GOC"/>
</dbReference>
<dbReference type="GO" id="GO:0006506">
    <property type="term" value="P:GPI anchor biosynthetic process"/>
    <property type="evidence" value="ECO:0007669"/>
    <property type="project" value="TreeGrafter"/>
</dbReference>
<dbReference type="Pfam" id="PF03372">
    <property type="entry name" value="Exo_endo_phos"/>
    <property type="match status" value="1"/>
</dbReference>
<dbReference type="AlphaFoldDB" id="A0A1T4JVV4"/>
<dbReference type="GO" id="GO:0004527">
    <property type="term" value="F:exonuclease activity"/>
    <property type="evidence" value="ECO:0007669"/>
    <property type="project" value="UniProtKB-KW"/>
</dbReference>
<dbReference type="Proteomes" id="UP000196365">
    <property type="component" value="Unassembled WGS sequence"/>
</dbReference>
<dbReference type="GO" id="GO:0004519">
    <property type="term" value="F:endonuclease activity"/>
    <property type="evidence" value="ECO:0007669"/>
    <property type="project" value="UniProtKB-KW"/>
</dbReference>
<dbReference type="SUPFAM" id="SSF56219">
    <property type="entry name" value="DNase I-like"/>
    <property type="match status" value="1"/>
</dbReference>
<evidence type="ECO:0000313" key="2">
    <source>
        <dbReference type="EMBL" id="SJZ34281.1"/>
    </source>
</evidence>
<keyword evidence="2" id="KW-0269">Exonuclease</keyword>
<dbReference type="PANTHER" id="PTHR14859">
    <property type="entry name" value="CALCOFLUOR WHITE HYPERSENSITIVE PROTEIN PRECURSOR"/>
    <property type="match status" value="1"/>
</dbReference>
<gene>
    <name evidence="2" type="ORF">SAMN02745973_00140</name>
</gene>
<evidence type="ECO:0000259" key="1">
    <source>
        <dbReference type="Pfam" id="PF03372"/>
    </source>
</evidence>
<reference evidence="2 3" key="1">
    <citation type="submission" date="2017-02" db="EMBL/GenBank/DDBJ databases">
        <authorList>
            <person name="Peterson S.W."/>
        </authorList>
    </citation>
    <scope>NUCLEOTIDE SEQUENCE [LARGE SCALE GENOMIC DNA]</scope>
    <source>
        <strain evidence="2 3">DSM 15102</strain>
    </source>
</reference>
<dbReference type="InterPro" id="IPR005135">
    <property type="entry name" value="Endo/exonuclease/phosphatase"/>
</dbReference>
<proteinExistence type="predicted"/>
<evidence type="ECO:0000313" key="3">
    <source>
        <dbReference type="Proteomes" id="UP000196365"/>
    </source>
</evidence>